<sequence length="86" mass="9362">MMTSTSYIPFLVPFGFRKKYWRGMTFPSNAGDFPLPTAALTIHGPSITIGSSFNLASRYCWSPSTNLDQTSATSLFGNSEIGGTEK</sequence>
<dbReference type="Proteomes" id="UP000291116">
    <property type="component" value="Unassembled WGS sequence"/>
</dbReference>
<evidence type="ECO:0000313" key="1">
    <source>
        <dbReference type="EMBL" id="VEU44837.1"/>
    </source>
</evidence>
<keyword evidence="2" id="KW-1185">Reference proteome</keyword>
<protein>
    <submittedName>
        <fullName evidence="1">Uncharacterized protein</fullName>
    </submittedName>
</protein>
<reference evidence="1 2" key="1">
    <citation type="submission" date="2019-01" db="EMBL/GenBank/DDBJ databases">
        <authorList>
            <person name="Ferrante I. M."/>
        </authorList>
    </citation>
    <scope>NUCLEOTIDE SEQUENCE [LARGE SCALE GENOMIC DNA]</scope>
    <source>
        <strain evidence="1 2">B856</strain>
    </source>
</reference>
<accession>A0A448ZS08</accession>
<gene>
    <name evidence="1" type="ORF">PSNMU_V1.4_AUG-EV-PASAV3_0119730</name>
</gene>
<dbReference type="AlphaFoldDB" id="A0A448ZS08"/>
<organism evidence="1 2">
    <name type="scientific">Pseudo-nitzschia multistriata</name>
    <dbReference type="NCBI Taxonomy" id="183589"/>
    <lineage>
        <taxon>Eukaryota</taxon>
        <taxon>Sar</taxon>
        <taxon>Stramenopiles</taxon>
        <taxon>Ochrophyta</taxon>
        <taxon>Bacillariophyta</taxon>
        <taxon>Bacillariophyceae</taxon>
        <taxon>Bacillariophycidae</taxon>
        <taxon>Bacillariales</taxon>
        <taxon>Bacillariaceae</taxon>
        <taxon>Pseudo-nitzschia</taxon>
    </lineage>
</organism>
<name>A0A448ZS08_9STRA</name>
<proteinExistence type="predicted"/>
<dbReference type="EMBL" id="CAACVS010000671">
    <property type="protein sequence ID" value="VEU44837.1"/>
    <property type="molecule type" value="Genomic_DNA"/>
</dbReference>
<evidence type="ECO:0000313" key="2">
    <source>
        <dbReference type="Proteomes" id="UP000291116"/>
    </source>
</evidence>